<dbReference type="CDD" id="cd18989">
    <property type="entry name" value="LGIC_ECD_cation"/>
    <property type="match status" value="1"/>
</dbReference>
<evidence type="ECO:0000256" key="1">
    <source>
        <dbReference type="ARBA" id="ARBA00004141"/>
    </source>
</evidence>
<dbReference type="SUPFAM" id="SSF63712">
    <property type="entry name" value="Nicotinic receptor ligand binding domain-like"/>
    <property type="match status" value="1"/>
</dbReference>
<evidence type="ECO:0000256" key="2">
    <source>
        <dbReference type="ARBA" id="ARBA00022692"/>
    </source>
</evidence>
<protein>
    <submittedName>
        <fullName evidence="9">Neuronal acetylcholine receptor subunit alpha-9-II</fullName>
    </submittedName>
</protein>
<dbReference type="GO" id="GO:0004888">
    <property type="term" value="F:transmembrane signaling receptor activity"/>
    <property type="evidence" value="ECO:0007669"/>
    <property type="project" value="InterPro"/>
</dbReference>
<evidence type="ECO:0000313" key="9">
    <source>
        <dbReference type="EMBL" id="KAJ8023153.1"/>
    </source>
</evidence>
<dbReference type="EMBL" id="JAIZAY010000020">
    <property type="protein sequence ID" value="KAJ8023153.1"/>
    <property type="molecule type" value="Genomic_DNA"/>
</dbReference>
<dbReference type="GO" id="GO:0005230">
    <property type="term" value="F:extracellular ligand-gated monoatomic ion channel activity"/>
    <property type="evidence" value="ECO:0007669"/>
    <property type="project" value="InterPro"/>
</dbReference>
<proteinExistence type="predicted"/>
<dbReference type="PANTHER" id="PTHR18945">
    <property type="entry name" value="NEUROTRANSMITTER GATED ION CHANNEL"/>
    <property type="match status" value="1"/>
</dbReference>
<dbReference type="Pfam" id="PF02931">
    <property type="entry name" value="Neur_chan_LBD"/>
    <property type="match status" value="1"/>
</dbReference>
<keyword evidence="10" id="KW-1185">Reference proteome</keyword>
<dbReference type="Gene3D" id="1.20.58.390">
    <property type="entry name" value="Neurotransmitter-gated ion-channel transmembrane domain"/>
    <property type="match status" value="1"/>
</dbReference>
<accession>A0A9Q0YIH9</accession>
<feature type="transmembrane region" description="Helical" evidence="6">
    <location>
        <begin position="297"/>
        <end position="322"/>
    </location>
</feature>
<keyword evidence="2 6" id="KW-0812">Transmembrane</keyword>
<dbReference type="InterPro" id="IPR006201">
    <property type="entry name" value="Neur_channel"/>
</dbReference>
<dbReference type="Gene3D" id="2.70.170.10">
    <property type="entry name" value="Neurotransmitter-gated ion-channel ligand-binding domain"/>
    <property type="match status" value="1"/>
</dbReference>
<feature type="signal peptide" evidence="7">
    <location>
        <begin position="1"/>
        <end position="20"/>
    </location>
</feature>
<dbReference type="InterPro" id="IPR036734">
    <property type="entry name" value="Neur_chan_lig-bd_sf"/>
</dbReference>
<feature type="chain" id="PRO_5040380587" evidence="7">
    <location>
        <begin position="21"/>
        <end position="458"/>
    </location>
</feature>
<dbReference type="AlphaFoldDB" id="A0A9Q0YIH9"/>
<evidence type="ECO:0000256" key="4">
    <source>
        <dbReference type="ARBA" id="ARBA00023136"/>
    </source>
</evidence>
<dbReference type="CDD" id="cd19051">
    <property type="entry name" value="LGIC_TM_cation"/>
    <property type="match status" value="1"/>
</dbReference>
<keyword evidence="3 6" id="KW-1133">Transmembrane helix</keyword>
<dbReference type="GO" id="GO:0016020">
    <property type="term" value="C:membrane"/>
    <property type="evidence" value="ECO:0007669"/>
    <property type="project" value="UniProtKB-SubCell"/>
</dbReference>
<evidence type="ECO:0000256" key="5">
    <source>
        <dbReference type="SAM" id="MobiDB-lite"/>
    </source>
</evidence>
<comment type="caution">
    <text evidence="9">The sequence shown here is derived from an EMBL/GenBank/DDBJ whole genome shotgun (WGS) entry which is preliminary data.</text>
</comment>
<gene>
    <name evidence="9" type="ORF">HOLleu_38254</name>
</gene>
<dbReference type="InterPro" id="IPR038050">
    <property type="entry name" value="Neuro_actylchol_rec"/>
</dbReference>
<feature type="transmembrane region" description="Helical" evidence="6">
    <location>
        <begin position="238"/>
        <end position="261"/>
    </location>
</feature>
<dbReference type="Proteomes" id="UP001152320">
    <property type="component" value="Chromosome 20"/>
</dbReference>
<feature type="domain" description="Neurotransmitter-gated ion-channel ligand-binding" evidence="8">
    <location>
        <begin position="28"/>
        <end position="189"/>
    </location>
</feature>
<dbReference type="SUPFAM" id="SSF90112">
    <property type="entry name" value="Neurotransmitter-gated ion-channel transmembrane pore"/>
    <property type="match status" value="1"/>
</dbReference>
<evidence type="ECO:0000313" key="10">
    <source>
        <dbReference type="Proteomes" id="UP001152320"/>
    </source>
</evidence>
<dbReference type="InterPro" id="IPR036719">
    <property type="entry name" value="Neuro-gated_channel_TM_sf"/>
</dbReference>
<comment type="subcellular location">
    <subcellularLocation>
        <location evidence="1">Membrane</location>
        <topology evidence="1">Multi-pass membrane protein</topology>
    </subcellularLocation>
</comment>
<keyword evidence="7" id="KW-0732">Signal</keyword>
<name>A0A9Q0YIH9_HOLLE</name>
<feature type="region of interest" description="Disordered" evidence="5">
    <location>
        <begin position="389"/>
        <end position="408"/>
    </location>
</feature>
<keyword evidence="9" id="KW-0675">Receptor</keyword>
<sequence>MFSSEAAIVLLVFLIGNSSGLRRKNVNDLVRDLMKRYKDTSESFLPPLNDNLDPVDVNLSWYPTNIMLFNERDQYIEFGGFITMEWHDPVLQWNSSVTGINSVEFPLSEMWKPKLVLQESRTYDYASIFYENNLASIYHNGTVSWKSPVKTSTFCRVLETRFPFDQQACTLTFSSSVSYQTGIKFNYLNTPLENVTITYGVWKVGSLVVPNCPETVKFKTGAAIRFVIGMKSQMRQRYYMVTLVIPCILLSGFTPLVLFMPGETNSKVPLLTFHIVTIFLYQSLIDGVGPPTGNSLLSMFALLTMLETAVVTILSIISTRLYHKKALRPDRINCTLRTGKKGSSSTVNELSQIVENIESYNGRFAMAEKDDLERSGENTTLLECKDDGQKEACLSSPQTDTPGRDVDETNKDVDKFDCTAGFIIIFFKCIWYIVFIILYRLSRYNPSDIIQCSDGYDD</sequence>
<organism evidence="9 10">
    <name type="scientific">Holothuria leucospilota</name>
    <name type="common">Black long sea cucumber</name>
    <name type="synonym">Mertensiothuria leucospilota</name>
    <dbReference type="NCBI Taxonomy" id="206669"/>
    <lineage>
        <taxon>Eukaryota</taxon>
        <taxon>Metazoa</taxon>
        <taxon>Echinodermata</taxon>
        <taxon>Eleutherozoa</taxon>
        <taxon>Echinozoa</taxon>
        <taxon>Holothuroidea</taxon>
        <taxon>Aspidochirotacea</taxon>
        <taxon>Aspidochirotida</taxon>
        <taxon>Holothuriidae</taxon>
        <taxon>Holothuria</taxon>
    </lineage>
</organism>
<dbReference type="OrthoDB" id="6108060at2759"/>
<evidence type="ECO:0000259" key="8">
    <source>
        <dbReference type="Pfam" id="PF02931"/>
    </source>
</evidence>
<evidence type="ECO:0000256" key="7">
    <source>
        <dbReference type="SAM" id="SignalP"/>
    </source>
</evidence>
<keyword evidence="4 6" id="KW-0472">Membrane</keyword>
<evidence type="ECO:0000256" key="6">
    <source>
        <dbReference type="SAM" id="Phobius"/>
    </source>
</evidence>
<dbReference type="InterPro" id="IPR006202">
    <property type="entry name" value="Neur_chan_lig-bd"/>
</dbReference>
<evidence type="ECO:0000256" key="3">
    <source>
        <dbReference type="ARBA" id="ARBA00022989"/>
    </source>
</evidence>
<feature type="transmembrane region" description="Helical" evidence="6">
    <location>
        <begin position="420"/>
        <end position="439"/>
    </location>
</feature>
<reference evidence="9" key="1">
    <citation type="submission" date="2021-10" db="EMBL/GenBank/DDBJ databases">
        <title>Tropical sea cucumber genome reveals ecological adaptation and Cuvierian tubules defense mechanism.</title>
        <authorList>
            <person name="Chen T."/>
        </authorList>
    </citation>
    <scope>NUCLEOTIDE SEQUENCE</scope>
    <source>
        <strain evidence="9">Nanhai2018</strain>
        <tissue evidence="9">Muscle</tissue>
    </source>
</reference>